<gene>
    <name evidence="6" type="ORF">G4D54_04605</name>
    <name evidence="5" type="ORF">GT664_13915</name>
</gene>
<dbReference type="InterPro" id="IPR020449">
    <property type="entry name" value="Tscrpt_reg_AraC-type_HTH"/>
</dbReference>
<dbReference type="Pfam" id="PF12833">
    <property type="entry name" value="HTH_18"/>
    <property type="match status" value="1"/>
</dbReference>
<dbReference type="PANTHER" id="PTHR47893:SF1">
    <property type="entry name" value="REGULATORY PROTEIN PCHR"/>
    <property type="match status" value="1"/>
</dbReference>
<feature type="domain" description="HTH araC/xylS-type" evidence="4">
    <location>
        <begin position="221"/>
        <end position="319"/>
    </location>
</feature>
<keyword evidence="2" id="KW-0238">DNA-binding</keyword>
<reference evidence="5" key="1">
    <citation type="journal article" date="2019" name="Nat. Med.">
        <title>A library of human gut bacterial isolates paired with longitudinal multiomics data enables mechanistic microbiome research.</title>
        <authorList>
            <person name="Poyet M."/>
            <person name="Groussin M."/>
            <person name="Gibbons S.M."/>
            <person name="Avila-Pacheco J."/>
            <person name="Jiang X."/>
            <person name="Kearney S.M."/>
            <person name="Perrotta A.R."/>
            <person name="Berdy B."/>
            <person name="Zhao S."/>
            <person name="Lieberman T.D."/>
            <person name="Swanson P.K."/>
            <person name="Smith M."/>
            <person name="Roesemann S."/>
            <person name="Alexander J.E."/>
            <person name="Rich S.A."/>
            <person name="Livny J."/>
            <person name="Vlamakis H."/>
            <person name="Clish C."/>
            <person name="Bullock K."/>
            <person name="Deik A."/>
            <person name="Scott J."/>
            <person name="Pierce K.A."/>
            <person name="Xavier R.J."/>
            <person name="Alm E.J."/>
        </authorList>
    </citation>
    <scope>NUCLEOTIDE SEQUENCE</scope>
    <source>
        <strain evidence="5">BIOML-A12</strain>
    </source>
</reference>
<dbReference type="InterPro" id="IPR053142">
    <property type="entry name" value="PchR_regulatory_protein"/>
</dbReference>
<dbReference type="InterPro" id="IPR009057">
    <property type="entry name" value="Homeodomain-like_sf"/>
</dbReference>
<evidence type="ECO:0000256" key="3">
    <source>
        <dbReference type="ARBA" id="ARBA00023163"/>
    </source>
</evidence>
<dbReference type="InterPro" id="IPR018060">
    <property type="entry name" value="HTH_AraC"/>
</dbReference>
<evidence type="ECO:0000259" key="4">
    <source>
        <dbReference type="PROSITE" id="PS01124"/>
    </source>
</evidence>
<dbReference type="Proteomes" id="UP000503330">
    <property type="component" value="Chromosome"/>
</dbReference>
<evidence type="ECO:0000256" key="2">
    <source>
        <dbReference type="ARBA" id="ARBA00023125"/>
    </source>
</evidence>
<dbReference type="EMBL" id="WWTN01000024">
    <property type="protein sequence ID" value="MZH56814.1"/>
    <property type="molecule type" value="Genomic_DNA"/>
</dbReference>
<sequence>MNDVKKLYEQMLPDGGFILDHERSIIEENQYCYALSSERGEGYFWYYFYEDMFVIEKQDFFFYDEFFLESPEPDFISVQYFFSVSGEEFHPYRQLSPNSLRVYVGGNGKTFQAVYHKNIPIRSISISIMPDFYNNYLKEKLGGEYIDPRNAFKGLSLGVDFPQLVALLKQIQSYSGNGASAKLFYEGKVLETLALILERAQQNQKQSQKIPITKKDEENLQAVADYIDHHFEFSISVDQLCKIAYMGNTKLKTKFKEYFGCNITDYIIRKRIDQAQHLLIVTELSIAEIAQAVGYERPESFAKQFHRITGLLPREYRKLVK</sequence>
<evidence type="ECO:0000313" key="7">
    <source>
        <dbReference type="Proteomes" id="UP000503330"/>
    </source>
</evidence>
<dbReference type="EMBL" id="CP048838">
    <property type="protein sequence ID" value="QJA01754.1"/>
    <property type="molecule type" value="Genomic_DNA"/>
</dbReference>
<dbReference type="PROSITE" id="PS01124">
    <property type="entry name" value="HTH_ARAC_FAMILY_2"/>
    <property type="match status" value="1"/>
</dbReference>
<dbReference type="PANTHER" id="PTHR47893">
    <property type="entry name" value="REGULATORY PROTEIN PCHR"/>
    <property type="match status" value="1"/>
</dbReference>
<keyword evidence="3" id="KW-0804">Transcription</keyword>
<evidence type="ECO:0000256" key="1">
    <source>
        <dbReference type="ARBA" id="ARBA00023015"/>
    </source>
</evidence>
<dbReference type="GO" id="GO:0043565">
    <property type="term" value="F:sequence-specific DNA binding"/>
    <property type="evidence" value="ECO:0007669"/>
    <property type="project" value="InterPro"/>
</dbReference>
<dbReference type="PRINTS" id="PR00032">
    <property type="entry name" value="HTHARAC"/>
</dbReference>
<dbReference type="GO" id="GO:0003700">
    <property type="term" value="F:DNA-binding transcription factor activity"/>
    <property type="evidence" value="ECO:0007669"/>
    <property type="project" value="InterPro"/>
</dbReference>
<proteinExistence type="predicted"/>
<name>A0AAP9SDE7_CLOIN</name>
<keyword evidence="1" id="KW-0805">Transcription regulation</keyword>
<dbReference type="SMART" id="SM00342">
    <property type="entry name" value="HTH_ARAC"/>
    <property type="match status" value="1"/>
</dbReference>
<evidence type="ECO:0000313" key="6">
    <source>
        <dbReference type="EMBL" id="QJA01754.1"/>
    </source>
</evidence>
<protein>
    <submittedName>
        <fullName evidence="5">Helix-turn-helix domain-containing protein</fullName>
    </submittedName>
    <submittedName>
        <fullName evidence="6">Helix-turn-helix transcriptional regulator</fullName>
    </submittedName>
</protein>
<evidence type="ECO:0000313" key="5">
    <source>
        <dbReference type="EMBL" id="MZH56814.1"/>
    </source>
</evidence>
<accession>A0AAP9SDE7</accession>
<dbReference type="Proteomes" id="UP000604383">
    <property type="component" value="Unassembled WGS sequence"/>
</dbReference>
<reference evidence="6 7" key="2">
    <citation type="submission" date="2020-02" db="EMBL/GenBank/DDBJ databases">
        <authorList>
            <person name="Kociolek L.K."/>
            <person name="Ozer E.A."/>
        </authorList>
    </citation>
    <scope>NUCLEOTIDE SEQUENCE [LARGE SCALE GENOMIC DNA]</scope>
    <source>
        <strain evidence="6 7">ATCC 14501</strain>
    </source>
</reference>
<dbReference type="Gene3D" id="1.10.10.60">
    <property type="entry name" value="Homeodomain-like"/>
    <property type="match status" value="2"/>
</dbReference>
<dbReference type="RefSeq" id="WP_008727068.1">
    <property type="nucleotide sequence ID" value="NZ_JAHPYT010000024.1"/>
</dbReference>
<dbReference type="SUPFAM" id="SSF46689">
    <property type="entry name" value="Homeodomain-like"/>
    <property type="match status" value="1"/>
</dbReference>
<dbReference type="AlphaFoldDB" id="A0AAP9SDE7"/>
<organism evidence="6 7">
    <name type="scientific">Clostridium innocuum</name>
    <dbReference type="NCBI Taxonomy" id="1522"/>
    <lineage>
        <taxon>Bacteria</taxon>
        <taxon>Bacillati</taxon>
        <taxon>Bacillota</taxon>
        <taxon>Clostridia</taxon>
        <taxon>Eubacteriales</taxon>
        <taxon>Clostridiaceae</taxon>
        <taxon>Clostridium</taxon>
    </lineage>
</organism>